<keyword evidence="5" id="KW-0862">Zinc</keyword>
<evidence type="ECO:0000313" key="9">
    <source>
        <dbReference type="EMBL" id="CAL1272082.1"/>
    </source>
</evidence>
<proteinExistence type="predicted"/>
<dbReference type="AlphaFoldDB" id="A0AAV1ZK25"/>
<keyword evidence="2" id="KW-0479">Metal-binding</keyword>
<keyword evidence="10" id="KW-1185">Reference proteome</keyword>
<dbReference type="SMART" id="SM00355">
    <property type="entry name" value="ZnF_C2H2"/>
    <property type="match status" value="3"/>
</dbReference>
<gene>
    <name evidence="9" type="ORF">LARSCL_LOCUS6176</name>
</gene>
<dbReference type="GO" id="GO:0000978">
    <property type="term" value="F:RNA polymerase II cis-regulatory region sequence-specific DNA binding"/>
    <property type="evidence" value="ECO:0007669"/>
    <property type="project" value="TreeGrafter"/>
</dbReference>
<dbReference type="FunFam" id="3.30.160.60:FF:001110">
    <property type="entry name" value="Krueppel factor 13"/>
    <property type="match status" value="1"/>
</dbReference>
<dbReference type="PROSITE" id="PS50157">
    <property type="entry name" value="ZINC_FINGER_C2H2_2"/>
    <property type="match status" value="3"/>
</dbReference>
<dbReference type="FunFam" id="3.30.160.60:FF:000125">
    <property type="entry name" value="Putative zinc finger protein 143"/>
    <property type="match status" value="1"/>
</dbReference>
<dbReference type="GO" id="GO:0000981">
    <property type="term" value="F:DNA-binding transcription factor activity, RNA polymerase II-specific"/>
    <property type="evidence" value="ECO:0007669"/>
    <property type="project" value="TreeGrafter"/>
</dbReference>
<comment type="caution">
    <text evidence="9">The sequence shown here is derived from an EMBL/GenBank/DDBJ whole genome shotgun (WGS) entry which is preliminary data.</text>
</comment>
<dbReference type="GO" id="GO:0005634">
    <property type="term" value="C:nucleus"/>
    <property type="evidence" value="ECO:0007669"/>
    <property type="project" value="UniProtKB-SubCell"/>
</dbReference>
<evidence type="ECO:0000256" key="6">
    <source>
        <dbReference type="ARBA" id="ARBA00023242"/>
    </source>
</evidence>
<dbReference type="SUPFAM" id="SSF57667">
    <property type="entry name" value="beta-beta-alpha zinc fingers"/>
    <property type="match status" value="2"/>
</dbReference>
<evidence type="ECO:0000256" key="1">
    <source>
        <dbReference type="ARBA" id="ARBA00004123"/>
    </source>
</evidence>
<evidence type="ECO:0000256" key="5">
    <source>
        <dbReference type="ARBA" id="ARBA00022833"/>
    </source>
</evidence>
<dbReference type="Gene3D" id="3.30.160.60">
    <property type="entry name" value="Classic Zinc Finger"/>
    <property type="match status" value="3"/>
</dbReference>
<keyword evidence="6" id="KW-0539">Nucleus</keyword>
<name>A0AAV1ZK25_9ARAC</name>
<evidence type="ECO:0000313" key="10">
    <source>
        <dbReference type="Proteomes" id="UP001497382"/>
    </source>
</evidence>
<feature type="domain" description="C2H2-type" evidence="8">
    <location>
        <begin position="395"/>
        <end position="422"/>
    </location>
</feature>
<sequence>LLYTQARFGIIKPSDKAGNNFFVRCVFHVTNAQRNMASVTITPPYTPPYLLAEHSTSSCGSSVPLDHPDLDAVQTLLYMSGQQSQNLPDFTRSRIQHHVDLTPSPSEDEMEDISSKAPVQESELARLLLTNTPPPTPVPPVTGMPVSVIVKAPPSKSPAEARQSKAPSPTTEVICTSLSAKVFESAKSIKDNPIPTVYTKVTPVATVLPIRAVDSFSSNSTNPSLATKPIAIAPKISTPTIIIPGVANLNQCQTTTSQTLILTHVPQSPSANVLTSSSSATSVMQLVVTSSPSLATNVLSCSLKERQRLIAPASLLLTTSSKSSDNPVDTRKRSYQCTYKNCMKTYFKSSHLKAHFRTHTGEKPFACTWENCNRRFSRSDELSRHKRTHTGEKKFVCPACNRKFMRSDHLAKHVKRHTAGRLSNTRYTKGIKTDIRADILPSPCSVSVGTPLLQVIIPSSH</sequence>
<evidence type="ECO:0000256" key="4">
    <source>
        <dbReference type="ARBA" id="ARBA00022771"/>
    </source>
</evidence>
<keyword evidence="4 7" id="KW-0863">Zinc-finger</keyword>
<comment type="subcellular location">
    <subcellularLocation>
        <location evidence="1">Nucleus</location>
    </subcellularLocation>
</comment>
<evidence type="ECO:0000256" key="7">
    <source>
        <dbReference type="PROSITE-ProRule" id="PRU00042"/>
    </source>
</evidence>
<dbReference type="EMBL" id="CAXIEN010000058">
    <property type="protein sequence ID" value="CAL1272082.1"/>
    <property type="molecule type" value="Genomic_DNA"/>
</dbReference>
<evidence type="ECO:0000259" key="8">
    <source>
        <dbReference type="PROSITE" id="PS50157"/>
    </source>
</evidence>
<feature type="non-terminal residue" evidence="9">
    <location>
        <position position="1"/>
    </location>
</feature>
<dbReference type="PANTHER" id="PTHR23235:SF164">
    <property type="entry name" value="C2H2-TYPE DOMAIN-CONTAINING PROTEIN"/>
    <property type="match status" value="1"/>
</dbReference>
<dbReference type="InterPro" id="IPR036236">
    <property type="entry name" value="Znf_C2H2_sf"/>
</dbReference>
<evidence type="ECO:0000256" key="2">
    <source>
        <dbReference type="ARBA" id="ARBA00022723"/>
    </source>
</evidence>
<organism evidence="9 10">
    <name type="scientific">Larinioides sclopetarius</name>
    <dbReference type="NCBI Taxonomy" id="280406"/>
    <lineage>
        <taxon>Eukaryota</taxon>
        <taxon>Metazoa</taxon>
        <taxon>Ecdysozoa</taxon>
        <taxon>Arthropoda</taxon>
        <taxon>Chelicerata</taxon>
        <taxon>Arachnida</taxon>
        <taxon>Araneae</taxon>
        <taxon>Araneomorphae</taxon>
        <taxon>Entelegynae</taxon>
        <taxon>Araneoidea</taxon>
        <taxon>Araneidae</taxon>
        <taxon>Larinioides</taxon>
    </lineage>
</organism>
<dbReference type="Proteomes" id="UP001497382">
    <property type="component" value="Unassembled WGS sequence"/>
</dbReference>
<dbReference type="PROSITE" id="PS00028">
    <property type="entry name" value="ZINC_FINGER_C2H2_1"/>
    <property type="match status" value="3"/>
</dbReference>
<dbReference type="GO" id="GO:0008270">
    <property type="term" value="F:zinc ion binding"/>
    <property type="evidence" value="ECO:0007669"/>
    <property type="project" value="UniProtKB-KW"/>
</dbReference>
<feature type="domain" description="C2H2-type" evidence="8">
    <location>
        <begin position="335"/>
        <end position="364"/>
    </location>
</feature>
<keyword evidence="3" id="KW-0677">Repeat</keyword>
<dbReference type="Pfam" id="PF00096">
    <property type="entry name" value="zf-C2H2"/>
    <property type="match status" value="2"/>
</dbReference>
<dbReference type="FunFam" id="3.30.160.60:FF:000018">
    <property type="entry name" value="Krueppel-like factor 15"/>
    <property type="match status" value="1"/>
</dbReference>
<dbReference type="PANTHER" id="PTHR23235">
    <property type="entry name" value="KRUEPPEL-LIKE TRANSCRIPTION FACTOR"/>
    <property type="match status" value="1"/>
</dbReference>
<accession>A0AAV1ZK25</accession>
<reference evidence="9 10" key="1">
    <citation type="submission" date="2024-04" db="EMBL/GenBank/DDBJ databases">
        <authorList>
            <person name="Rising A."/>
            <person name="Reimegard J."/>
            <person name="Sonavane S."/>
            <person name="Akerstrom W."/>
            <person name="Nylinder S."/>
            <person name="Hedman E."/>
            <person name="Kallberg Y."/>
        </authorList>
    </citation>
    <scope>NUCLEOTIDE SEQUENCE [LARGE SCALE GENOMIC DNA]</scope>
</reference>
<feature type="domain" description="C2H2-type" evidence="8">
    <location>
        <begin position="365"/>
        <end position="394"/>
    </location>
</feature>
<evidence type="ECO:0000256" key="3">
    <source>
        <dbReference type="ARBA" id="ARBA00022737"/>
    </source>
</evidence>
<protein>
    <recommendedName>
        <fullName evidence="8">C2H2-type domain-containing protein</fullName>
    </recommendedName>
</protein>
<dbReference type="InterPro" id="IPR013087">
    <property type="entry name" value="Znf_C2H2_type"/>
</dbReference>